<evidence type="ECO:0000313" key="2">
    <source>
        <dbReference type="Proteomes" id="UP000027135"/>
    </source>
</evidence>
<evidence type="ECO:0000313" key="1">
    <source>
        <dbReference type="EMBL" id="KDQ65311.1"/>
    </source>
</evidence>
<reference evidence="1 2" key="1">
    <citation type="journal article" date="2014" name="Nat. Commun.">
        <title>Molecular traces of alternative social organization in a termite genome.</title>
        <authorList>
            <person name="Terrapon N."/>
            <person name="Li C."/>
            <person name="Robertson H.M."/>
            <person name="Ji L."/>
            <person name="Meng X."/>
            <person name="Booth W."/>
            <person name="Chen Z."/>
            <person name="Childers C.P."/>
            <person name="Glastad K.M."/>
            <person name="Gokhale K."/>
            <person name="Gowin J."/>
            <person name="Gronenberg W."/>
            <person name="Hermansen R.A."/>
            <person name="Hu H."/>
            <person name="Hunt B.G."/>
            <person name="Huylmans A.K."/>
            <person name="Khalil S.M."/>
            <person name="Mitchell R.D."/>
            <person name="Munoz-Torres M.C."/>
            <person name="Mustard J.A."/>
            <person name="Pan H."/>
            <person name="Reese J.T."/>
            <person name="Scharf M.E."/>
            <person name="Sun F."/>
            <person name="Vogel H."/>
            <person name="Xiao J."/>
            <person name="Yang W."/>
            <person name="Yang Z."/>
            <person name="Yang Z."/>
            <person name="Zhou J."/>
            <person name="Zhu J."/>
            <person name="Brent C.S."/>
            <person name="Elsik C.G."/>
            <person name="Goodisman M.A."/>
            <person name="Liberles D.A."/>
            <person name="Roe R.M."/>
            <person name="Vargo E.L."/>
            <person name="Vilcinskas A."/>
            <person name="Wang J."/>
            <person name="Bornberg-Bauer E."/>
            <person name="Korb J."/>
            <person name="Zhang G."/>
            <person name="Liebig J."/>
        </authorList>
    </citation>
    <scope>NUCLEOTIDE SEQUENCE [LARGE SCALE GENOMIC DNA]</scope>
    <source>
        <tissue evidence="1">Whole organism</tissue>
    </source>
</reference>
<dbReference type="AlphaFoldDB" id="A0A067QRF6"/>
<organism evidence="1 2">
    <name type="scientific">Zootermopsis nevadensis</name>
    <name type="common">Dampwood termite</name>
    <dbReference type="NCBI Taxonomy" id="136037"/>
    <lineage>
        <taxon>Eukaryota</taxon>
        <taxon>Metazoa</taxon>
        <taxon>Ecdysozoa</taxon>
        <taxon>Arthropoda</taxon>
        <taxon>Hexapoda</taxon>
        <taxon>Insecta</taxon>
        <taxon>Pterygota</taxon>
        <taxon>Neoptera</taxon>
        <taxon>Polyneoptera</taxon>
        <taxon>Dictyoptera</taxon>
        <taxon>Blattodea</taxon>
        <taxon>Blattoidea</taxon>
        <taxon>Termitoidae</taxon>
        <taxon>Termopsidae</taxon>
        <taxon>Zootermopsis</taxon>
    </lineage>
</organism>
<dbReference type="InParanoid" id="A0A067QRF6"/>
<sequence length="119" mass="13564">MKYLDFLFVPSICKEFEDVVVKALSVPRSTEELVEMGRHMLCANTTDMEKKKADIAIMIHEMVRLMDVTSLTQGHIGLIAETISWVQNIKPVFRKNSLVSSFPRMCDSSIGITEFLYFA</sequence>
<name>A0A067QRF6_ZOONE</name>
<dbReference type="EMBL" id="KK894765">
    <property type="protein sequence ID" value="KDQ65311.1"/>
    <property type="molecule type" value="Genomic_DNA"/>
</dbReference>
<keyword evidence="2" id="KW-1185">Reference proteome</keyword>
<protein>
    <submittedName>
        <fullName evidence="1">Dynein heavy chain 12, axonemal</fullName>
    </submittedName>
</protein>
<proteinExistence type="predicted"/>
<gene>
    <name evidence="1" type="ORF">L798_00025</name>
</gene>
<dbReference type="STRING" id="136037.A0A067QRF6"/>
<dbReference type="Proteomes" id="UP000027135">
    <property type="component" value="Unassembled WGS sequence"/>
</dbReference>
<accession>A0A067QRF6</accession>